<dbReference type="EMBL" id="AUVB01000084">
    <property type="protein sequence ID" value="KGE02784.1"/>
    <property type="molecule type" value="Genomic_DNA"/>
</dbReference>
<dbReference type="HOGENOM" id="CLU_142668_5_1_6"/>
<proteinExistence type="predicted"/>
<comment type="caution">
    <text evidence="2">The sequence shown here is derived from an EMBL/GenBank/DDBJ whole genome shotgun (WGS) entry which is preliminary data.</text>
</comment>
<dbReference type="eggNOG" id="ENOG5032YVY">
    <property type="taxonomic scope" value="Bacteria"/>
</dbReference>
<organism evidence="2 3">
    <name type="scientific">Pseudohaliea rubra DSM 19751</name>
    <dbReference type="NCBI Taxonomy" id="1265313"/>
    <lineage>
        <taxon>Bacteria</taxon>
        <taxon>Pseudomonadati</taxon>
        <taxon>Pseudomonadota</taxon>
        <taxon>Gammaproteobacteria</taxon>
        <taxon>Cellvibrionales</taxon>
        <taxon>Halieaceae</taxon>
        <taxon>Pseudohaliea</taxon>
    </lineage>
</organism>
<dbReference type="RefSeq" id="WP_052094780.1">
    <property type="nucleotide sequence ID" value="NZ_KN234780.1"/>
</dbReference>
<dbReference type="STRING" id="1265313.HRUBRA_02625"/>
<dbReference type="Gene3D" id="1.20.5.1700">
    <property type="match status" value="1"/>
</dbReference>
<dbReference type="Proteomes" id="UP000029640">
    <property type="component" value="Unassembled WGS sequence"/>
</dbReference>
<protein>
    <submittedName>
        <fullName evidence="2">Uncharacterized protein</fullName>
    </submittedName>
</protein>
<name>A0A095WVV8_9GAMM</name>
<evidence type="ECO:0000313" key="2">
    <source>
        <dbReference type="EMBL" id="KGE02784.1"/>
    </source>
</evidence>
<feature type="coiled-coil region" evidence="1">
    <location>
        <begin position="8"/>
        <end position="64"/>
    </location>
</feature>
<dbReference type="AlphaFoldDB" id="A0A095WVV8"/>
<accession>A0A095WVV8</accession>
<gene>
    <name evidence="2" type="ORF">HRUBRA_02625</name>
</gene>
<sequence length="95" mass="11163">MSSRDEFVRKLKNQIDALNEEVDELEAAAGETSGELRVELDKQRARVEEQREQFYARLQALKDAGDDNWERVKKEAEHTLKALHNSVNYFKSHFR</sequence>
<evidence type="ECO:0000256" key="1">
    <source>
        <dbReference type="SAM" id="Coils"/>
    </source>
</evidence>
<dbReference type="PATRIC" id="fig|1265313.6.peg.2588"/>
<keyword evidence="1" id="KW-0175">Coiled coil</keyword>
<reference evidence="2 3" key="1">
    <citation type="journal article" date="2014" name="Genome Announc.">
        <title>Genome Sequence of Gammaproteobacterial Pseudohaliea rubra Type Strain DSM 19751, Isolated from Coastal Seawater of the Mediterranean Sea.</title>
        <authorList>
            <person name="Spring S."/>
            <person name="Fiebig A."/>
            <person name="Riedel T."/>
            <person name="Goker M."/>
            <person name="Klenk H.P."/>
        </authorList>
    </citation>
    <scope>NUCLEOTIDE SEQUENCE [LARGE SCALE GENOMIC DNA]</scope>
    <source>
        <strain evidence="2 3">DSM 19751</strain>
    </source>
</reference>
<dbReference type="OrthoDB" id="9813316at2"/>
<keyword evidence="3" id="KW-1185">Reference proteome</keyword>
<evidence type="ECO:0000313" key="3">
    <source>
        <dbReference type="Proteomes" id="UP000029640"/>
    </source>
</evidence>